<organism evidence="2">
    <name type="scientific">Lotharella globosa</name>
    <dbReference type="NCBI Taxonomy" id="91324"/>
    <lineage>
        <taxon>Eukaryota</taxon>
        <taxon>Sar</taxon>
        <taxon>Rhizaria</taxon>
        <taxon>Cercozoa</taxon>
        <taxon>Chlorarachniophyceae</taxon>
        <taxon>Lotharella</taxon>
    </lineage>
</organism>
<name>A0A7S3Z877_9EUKA</name>
<proteinExistence type="predicted"/>
<reference evidence="2" key="1">
    <citation type="submission" date="2021-01" db="EMBL/GenBank/DDBJ databases">
        <authorList>
            <person name="Corre E."/>
            <person name="Pelletier E."/>
            <person name="Niang G."/>
            <person name="Scheremetjew M."/>
            <person name="Finn R."/>
            <person name="Kale V."/>
            <person name="Holt S."/>
            <person name="Cochrane G."/>
            <person name="Meng A."/>
            <person name="Brown T."/>
            <person name="Cohen L."/>
        </authorList>
    </citation>
    <scope>NUCLEOTIDE SEQUENCE</scope>
    <source>
        <strain evidence="2">CCCM811</strain>
    </source>
</reference>
<sequence length="187" mass="20559">MKHCARLPRVEEDDDAPQPDLQAPPNLPRLFIPASKKSIVKELGLCTPPQGSSNTSCNMCKGKESGPLHAVCHCSVAHEACLEKRMDSTHRIGTTCKVCSAPYEFPEKNRSMGVDGILTGLFSGLDQCLKGSWWSPSSVSCCCGQPHAIDYRAYITEHLQTEKNTVIEIETDRGFDLELIDTPPMLI</sequence>
<feature type="region of interest" description="Disordered" evidence="1">
    <location>
        <begin position="1"/>
        <end position="27"/>
    </location>
</feature>
<evidence type="ECO:0000313" key="2">
    <source>
        <dbReference type="EMBL" id="CAE0674973.1"/>
    </source>
</evidence>
<accession>A0A7S3Z877</accession>
<evidence type="ECO:0000256" key="1">
    <source>
        <dbReference type="SAM" id="MobiDB-lite"/>
    </source>
</evidence>
<dbReference type="SUPFAM" id="SSF57850">
    <property type="entry name" value="RING/U-box"/>
    <property type="match status" value="1"/>
</dbReference>
<protein>
    <submittedName>
        <fullName evidence="2">Uncharacterized protein</fullName>
    </submittedName>
</protein>
<dbReference type="Gene3D" id="3.30.40.10">
    <property type="entry name" value="Zinc/RING finger domain, C3HC4 (zinc finger)"/>
    <property type="match status" value="1"/>
</dbReference>
<dbReference type="AlphaFoldDB" id="A0A7S3Z877"/>
<dbReference type="EMBL" id="HBIV01037615">
    <property type="protein sequence ID" value="CAE0674973.1"/>
    <property type="molecule type" value="Transcribed_RNA"/>
</dbReference>
<gene>
    <name evidence="2" type="ORF">LGLO00237_LOCUS26749</name>
</gene>
<dbReference type="InterPro" id="IPR013083">
    <property type="entry name" value="Znf_RING/FYVE/PHD"/>
</dbReference>